<evidence type="ECO:0000256" key="2">
    <source>
        <dbReference type="ARBA" id="ARBA00009152"/>
    </source>
</evidence>
<evidence type="ECO:0000256" key="3">
    <source>
        <dbReference type="ARBA" id="ARBA00013085"/>
    </source>
</evidence>
<accession>A0A9D1NWD8</accession>
<evidence type="ECO:0000313" key="10">
    <source>
        <dbReference type="EMBL" id="HIV13792.1"/>
    </source>
</evidence>
<feature type="domain" description="Polymerase/histidinol phosphatase N-terminal" evidence="9">
    <location>
        <begin position="3"/>
        <end position="83"/>
    </location>
</feature>
<dbReference type="InterPro" id="IPR004013">
    <property type="entry name" value="PHP_dom"/>
</dbReference>
<dbReference type="PANTHER" id="PTHR21039:SF0">
    <property type="entry name" value="HISTIDINOL-PHOSPHATASE"/>
    <property type="match status" value="1"/>
</dbReference>
<dbReference type="GO" id="GO:0004401">
    <property type="term" value="F:histidinol-phosphatase activity"/>
    <property type="evidence" value="ECO:0007669"/>
    <property type="project" value="UniProtKB-UniRule"/>
</dbReference>
<reference evidence="10" key="2">
    <citation type="journal article" date="2021" name="PeerJ">
        <title>Extensive microbial diversity within the chicken gut microbiome revealed by metagenomics and culture.</title>
        <authorList>
            <person name="Gilroy R."/>
            <person name="Ravi A."/>
            <person name="Getino M."/>
            <person name="Pursley I."/>
            <person name="Horton D.L."/>
            <person name="Alikhan N.F."/>
            <person name="Baker D."/>
            <person name="Gharbi K."/>
            <person name="Hall N."/>
            <person name="Watson M."/>
            <person name="Adriaenssens E.M."/>
            <person name="Foster-Nyarko E."/>
            <person name="Jarju S."/>
            <person name="Secka A."/>
            <person name="Antonio M."/>
            <person name="Oren A."/>
            <person name="Chaudhuri R.R."/>
            <person name="La Ragione R."/>
            <person name="Hildebrand F."/>
            <person name="Pallen M.J."/>
        </authorList>
    </citation>
    <scope>NUCLEOTIDE SEQUENCE</scope>
    <source>
        <strain evidence="10">ChiBcec2-4451</strain>
    </source>
</reference>
<evidence type="ECO:0000256" key="1">
    <source>
        <dbReference type="ARBA" id="ARBA00004970"/>
    </source>
</evidence>
<protein>
    <recommendedName>
        <fullName evidence="3 8">Histidinol-phosphatase</fullName>
        <shortName evidence="8">HolPase</shortName>
        <ecNumber evidence="3 8">3.1.3.15</ecNumber>
    </recommendedName>
</protein>
<organism evidence="10 11">
    <name type="scientific">Candidatus Pullilachnospira stercoravium</name>
    <dbReference type="NCBI Taxonomy" id="2840913"/>
    <lineage>
        <taxon>Bacteria</taxon>
        <taxon>Bacillati</taxon>
        <taxon>Bacillota</taxon>
        <taxon>Clostridia</taxon>
        <taxon>Lachnospirales</taxon>
        <taxon>Lachnospiraceae</taxon>
        <taxon>Lachnospiraceae incertae sedis</taxon>
        <taxon>Candidatus Pullilachnospira</taxon>
    </lineage>
</organism>
<dbReference type="Pfam" id="PF02811">
    <property type="entry name" value="PHP"/>
    <property type="match status" value="1"/>
</dbReference>
<dbReference type="NCBIfam" id="TIGR01856">
    <property type="entry name" value="hisJ_fam"/>
    <property type="match status" value="1"/>
</dbReference>
<keyword evidence="5 8" id="KW-0378">Hydrolase</keyword>
<dbReference type="GO" id="GO:0005737">
    <property type="term" value="C:cytoplasm"/>
    <property type="evidence" value="ECO:0007669"/>
    <property type="project" value="TreeGrafter"/>
</dbReference>
<evidence type="ECO:0000256" key="6">
    <source>
        <dbReference type="ARBA" id="ARBA00023102"/>
    </source>
</evidence>
<dbReference type="PANTHER" id="PTHR21039">
    <property type="entry name" value="HISTIDINOL PHOSPHATASE-RELATED"/>
    <property type="match status" value="1"/>
</dbReference>
<sequence>MLADCHLHTEFSTDSETPMRAQAERALELGIPAICVTDHMDMDYPQGEFWLDTDRYMEAVRRLQEEYRGRLEIGFGVELGLMEHLRARQEEYLKKYPFDFVIGSVHLIHGEDPYNGELFRKYGDEEVFREYFRLSHRLLADAPSIQSWGHLDYVVRYGQNPEVYSYRKYADEIDAVLKLLLEKGIALEVNTAGFRTLGRTNPEPDVLRRYRELGGELITVGSDGHQPEYLGYRFRETEELLRSCGFSYYAVFRQRKPEFIKI</sequence>
<keyword evidence="4 8" id="KW-0028">Amino-acid biosynthesis</keyword>
<evidence type="ECO:0000256" key="7">
    <source>
        <dbReference type="ARBA" id="ARBA00049158"/>
    </source>
</evidence>
<dbReference type="EMBL" id="DVON01000249">
    <property type="protein sequence ID" value="HIV13792.1"/>
    <property type="molecule type" value="Genomic_DNA"/>
</dbReference>
<evidence type="ECO:0000259" key="9">
    <source>
        <dbReference type="SMART" id="SM00481"/>
    </source>
</evidence>
<dbReference type="AlphaFoldDB" id="A0A9D1NWD8"/>
<dbReference type="SUPFAM" id="SSF89550">
    <property type="entry name" value="PHP domain-like"/>
    <property type="match status" value="1"/>
</dbReference>
<comment type="catalytic activity">
    <reaction evidence="7 8">
        <text>L-histidinol phosphate + H2O = L-histidinol + phosphate</text>
        <dbReference type="Rhea" id="RHEA:14465"/>
        <dbReference type="ChEBI" id="CHEBI:15377"/>
        <dbReference type="ChEBI" id="CHEBI:43474"/>
        <dbReference type="ChEBI" id="CHEBI:57699"/>
        <dbReference type="ChEBI" id="CHEBI:57980"/>
        <dbReference type="EC" id="3.1.3.15"/>
    </reaction>
</comment>
<gene>
    <name evidence="10" type="ORF">IAA63_11730</name>
</gene>
<dbReference type="GO" id="GO:0000105">
    <property type="term" value="P:L-histidine biosynthetic process"/>
    <property type="evidence" value="ECO:0007669"/>
    <property type="project" value="UniProtKB-UniRule"/>
</dbReference>
<evidence type="ECO:0000313" key="11">
    <source>
        <dbReference type="Proteomes" id="UP000886723"/>
    </source>
</evidence>
<dbReference type="InterPro" id="IPR003141">
    <property type="entry name" value="Pol/His_phosphatase_N"/>
</dbReference>
<dbReference type="SMART" id="SM00481">
    <property type="entry name" value="POLIIIAc"/>
    <property type="match status" value="1"/>
</dbReference>
<evidence type="ECO:0000256" key="5">
    <source>
        <dbReference type="ARBA" id="ARBA00022801"/>
    </source>
</evidence>
<comment type="caution">
    <text evidence="10">The sequence shown here is derived from an EMBL/GenBank/DDBJ whole genome shotgun (WGS) entry which is preliminary data.</text>
</comment>
<evidence type="ECO:0000256" key="4">
    <source>
        <dbReference type="ARBA" id="ARBA00022605"/>
    </source>
</evidence>
<dbReference type="InterPro" id="IPR010140">
    <property type="entry name" value="Histidinol_P_phosphatase_HisJ"/>
</dbReference>
<name>A0A9D1NWD8_9FIRM</name>
<dbReference type="Proteomes" id="UP000886723">
    <property type="component" value="Unassembled WGS sequence"/>
</dbReference>
<comment type="pathway">
    <text evidence="1 8">Amino-acid biosynthesis; L-histidine biosynthesis; L-histidine from 5-phospho-alpha-D-ribose 1-diphosphate: step 8/9.</text>
</comment>
<comment type="similarity">
    <text evidence="2 8">Belongs to the PHP hydrolase family. HisK subfamily.</text>
</comment>
<keyword evidence="6 8" id="KW-0368">Histidine biosynthesis</keyword>
<evidence type="ECO:0000256" key="8">
    <source>
        <dbReference type="RuleBase" id="RU366003"/>
    </source>
</evidence>
<dbReference type="InterPro" id="IPR016195">
    <property type="entry name" value="Pol/histidinol_Pase-like"/>
</dbReference>
<reference evidence="10" key="1">
    <citation type="submission" date="2020-10" db="EMBL/GenBank/DDBJ databases">
        <authorList>
            <person name="Gilroy R."/>
        </authorList>
    </citation>
    <scope>NUCLEOTIDE SEQUENCE</scope>
    <source>
        <strain evidence="10">ChiBcec2-4451</strain>
    </source>
</reference>
<proteinExistence type="inferred from homology"/>
<dbReference type="Gene3D" id="3.20.20.140">
    <property type="entry name" value="Metal-dependent hydrolases"/>
    <property type="match status" value="1"/>
</dbReference>
<dbReference type="EC" id="3.1.3.15" evidence="3 8"/>